<protein>
    <recommendedName>
        <fullName evidence="8">Zinc finger PHD-type domain-containing protein</fullName>
    </recommendedName>
</protein>
<comment type="subcellular location">
    <subcellularLocation>
        <location evidence="1">Nucleus</location>
    </subcellularLocation>
</comment>
<keyword evidence="3" id="KW-0863">Zinc-finger</keyword>
<dbReference type="Pfam" id="PF00628">
    <property type="entry name" value="PHD"/>
    <property type="match status" value="1"/>
</dbReference>
<evidence type="ECO:0000313" key="10">
    <source>
        <dbReference type="Proteomes" id="UP000019384"/>
    </source>
</evidence>
<name>W6MIF6_9ASCO</name>
<dbReference type="HOGENOM" id="CLU_045707_0_0_1"/>
<evidence type="ECO:0000256" key="4">
    <source>
        <dbReference type="ARBA" id="ARBA00022833"/>
    </source>
</evidence>
<dbReference type="InterPro" id="IPR019786">
    <property type="entry name" value="Zinc_finger_PHD-type_CS"/>
</dbReference>
<dbReference type="STRING" id="1382522.W6MIF6"/>
<keyword evidence="10" id="KW-1185">Reference proteome</keyword>
<gene>
    <name evidence="9" type="ORF">KUCA_T00002215001</name>
</gene>
<dbReference type="InterPro" id="IPR037869">
    <property type="entry name" value="Spp1/CFP1"/>
</dbReference>
<evidence type="ECO:0000313" key="9">
    <source>
        <dbReference type="EMBL" id="CDK26244.1"/>
    </source>
</evidence>
<dbReference type="InterPro" id="IPR019787">
    <property type="entry name" value="Znf_PHD-finger"/>
</dbReference>
<sequence length="383" mass="44234">MSTVENSRKSTPAADESRSTPKPKPLTAKAQETQGLKLLKQQYQQYLKAPKYGIDSEELYCTCRKPDDGALMVCCDGCEGWWHFKCMDLPIQYQHLVAEFYCKFCDTLEGKGKTKWKRKCRLPSCYKPIKIDDGKASKYCSSEHGVEFLRSKLQGVENPEEITQALKRSEDLLSFQDLGKSLPAISEFPSDIQYKLNRLDLQVTELQDNLKTLSAQQQLLKRVKDRTKLISDCITSLKANEDISKFFNDEPLQQSKAKGKRKAQDICGYDKRLGDLGSMREMISEEFKSLKDLGFTEEKFKSDFEMYEALEDNADIPEDNYFAQICLQDKRKCAVHYSWFNIISEKVEFKLADDEYRVSTLKKKKDLVVRDATIRYWEGESSK</sequence>
<dbReference type="PROSITE" id="PS01359">
    <property type="entry name" value="ZF_PHD_1"/>
    <property type="match status" value="1"/>
</dbReference>
<dbReference type="RefSeq" id="XP_022458251.1">
    <property type="nucleotide sequence ID" value="XM_022604473.1"/>
</dbReference>
<dbReference type="GO" id="GO:0048188">
    <property type="term" value="C:Set1C/COMPASS complex"/>
    <property type="evidence" value="ECO:0007669"/>
    <property type="project" value="InterPro"/>
</dbReference>
<dbReference type="PANTHER" id="PTHR46174">
    <property type="entry name" value="CXXC-TYPE ZINC FINGER PROTEIN 1"/>
    <property type="match status" value="1"/>
</dbReference>
<dbReference type="Proteomes" id="UP000019384">
    <property type="component" value="Unassembled WGS sequence"/>
</dbReference>
<proteinExistence type="predicted"/>
<reference evidence="9" key="1">
    <citation type="submission" date="2013-12" db="EMBL/GenBank/DDBJ databases">
        <authorList>
            <person name="Genoscope - CEA"/>
        </authorList>
    </citation>
    <scope>NUCLEOTIDE SEQUENCE</scope>
    <source>
        <strain evidence="9">CBS 1993</strain>
    </source>
</reference>
<dbReference type="InterPro" id="IPR011011">
    <property type="entry name" value="Znf_FYVE_PHD"/>
</dbReference>
<keyword evidence="6" id="KW-0175">Coiled coil</keyword>
<accession>W6MIF6</accession>
<organism evidence="9 10">
    <name type="scientific">Kuraishia capsulata CBS 1993</name>
    <dbReference type="NCBI Taxonomy" id="1382522"/>
    <lineage>
        <taxon>Eukaryota</taxon>
        <taxon>Fungi</taxon>
        <taxon>Dikarya</taxon>
        <taxon>Ascomycota</taxon>
        <taxon>Saccharomycotina</taxon>
        <taxon>Pichiomycetes</taxon>
        <taxon>Pichiales</taxon>
        <taxon>Pichiaceae</taxon>
        <taxon>Kuraishia</taxon>
    </lineage>
</organism>
<dbReference type="PANTHER" id="PTHR46174:SF1">
    <property type="entry name" value="CXXC-TYPE ZINC FINGER PROTEIN 1"/>
    <property type="match status" value="1"/>
</dbReference>
<feature type="region of interest" description="Disordered" evidence="7">
    <location>
        <begin position="1"/>
        <end position="31"/>
    </location>
</feature>
<dbReference type="AlphaFoldDB" id="W6MIF6"/>
<dbReference type="GO" id="GO:0008270">
    <property type="term" value="F:zinc ion binding"/>
    <property type="evidence" value="ECO:0007669"/>
    <property type="project" value="UniProtKB-KW"/>
</dbReference>
<keyword evidence="5" id="KW-0539">Nucleus</keyword>
<dbReference type="SMART" id="SM00249">
    <property type="entry name" value="PHD"/>
    <property type="match status" value="1"/>
</dbReference>
<dbReference type="GeneID" id="34519639"/>
<evidence type="ECO:0000256" key="5">
    <source>
        <dbReference type="ARBA" id="ARBA00023242"/>
    </source>
</evidence>
<keyword evidence="4" id="KW-0862">Zinc</keyword>
<dbReference type="InterPro" id="IPR001965">
    <property type="entry name" value="Znf_PHD"/>
</dbReference>
<feature type="coiled-coil region" evidence="6">
    <location>
        <begin position="196"/>
        <end position="223"/>
    </location>
</feature>
<evidence type="ECO:0000256" key="7">
    <source>
        <dbReference type="SAM" id="MobiDB-lite"/>
    </source>
</evidence>
<evidence type="ECO:0000259" key="8">
    <source>
        <dbReference type="SMART" id="SM00249"/>
    </source>
</evidence>
<dbReference type="Gene3D" id="2.60.120.650">
    <property type="entry name" value="Cupin"/>
    <property type="match status" value="1"/>
</dbReference>
<evidence type="ECO:0000256" key="2">
    <source>
        <dbReference type="ARBA" id="ARBA00022723"/>
    </source>
</evidence>
<dbReference type="EMBL" id="HG793126">
    <property type="protein sequence ID" value="CDK26244.1"/>
    <property type="molecule type" value="Genomic_DNA"/>
</dbReference>
<evidence type="ECO:0000256" key="6">
    <source>
        <dbReference type="SAM" id="Coils"/>
    </source>
</evidence>
<keyword evidence="2" id="KW-0479">Metal-binding</keyword>
<feature type="domain" description="Zinc finger PHD-type" evidence="8">
    <location>
        <begin position="60"/>
        <end position="106"/>
    </location>
</feature>
<dbReference type="SUPFAM" id="SSF57903">
    <property type="entry name" value="FYVE/PHD zinc finger"/>
    <property type="match status" value="1"/>
</dbReference>
<evidence type="ECO:0000256" key="1">
    <source>
        <dbReference type="ARBA" id="ARBA00004123"/>
    </source>
</evidence>
<evidence type="ECO:0000256" key="3">
    <source>
        <dbReference type="ARBA" id="ARBA00022771"/>
    </source>
</evidence>
<dbReference type="GO" id="GO:0045893">
    <property type="term" value="P:positive regulation of DNA-templated transcription"/>
    <property type="evidence" value="ECO:0007669"/>
    <property type="project" value="TreeGrafter"/>
</dbReference>
<reference evidence="9" key="2">
    <citation type="submission" date="2014-02" db="EMBL/GenBank/DDBJ databases">
        <title>Complete DNA sequence of /Kuraishia capsulata/ illustrates novel genomic features among budding yeasts (/Saccharomycotina/).</title>
        <authorList>
            <person name="Morales L."/>
            <person name="Noel B."/>
            <person name="Porcel B."/>
            <person name="Marcet-Houben M."/>
            <person name="Hullo M-F."/>
            <person name="Sacerdot C."/>
            <person name="Tekaia F."/>
            <person name="Leh-Louis V."/>
            <person name="Despons L."/>
            <person name="Khanna V."/>
            <person name="Aury J-M."/>
            <person name="Barbe V."/>
            <person name="Couloux A."/>
            <person name="Labadie K."/>
            <person name="Pelletier E."/>
            <person name="Souciet J-L."/>
            <person name="Boekhout T."/>
            <person name="Gabaldon T."/>
            <person name="Wincker P."/>
            <person name="Dujon B."/>
        </authorList>
    </citation>
    <scope>NUCLEOTIDE SEQUENCE</scope>
    <source>
        <strain evidence="9">CBS 1993</strain>
    </source>
</reference>
<dbReference type="OrthoDB" id="436852at2759"/>